<accession>A0A182JJ24</accession>
<dbReference type="EnsemblMetazoa" id="AATE018996-RA">
    <property type="protein sequence ID" value="AATE018996-PA.1"/>
    <property type="gene ID" value="AATE018996"/>
</dbReference>
<organism evidence="1">
    <name type="scientific">Anopheles atroparvus</name>
    <name type="common">European mosquito</name>
    <dbReference type="NCBI Taxonomy" id="41427"/>
    <lineage>
        <taxon>Eukaryota</taxon>
        <taxon>Metazoa</taxon>
        <taxon>Ecdysozoa</taxon>
        <taxon>Arthropoda</taxon>
        <taxon>Hexapoda</taxon>
        <taxon>Insecta</taxon>
        <taxon>Pterygota</taxon>
        <taxon>Neoptera</taxon>
        <taxon>Endopterygota</taxon>
        <taxon>Diptera</taxon>
        <taxon>Nematocera</taxon>
        <taxon>Culicoidea</taxon>
        <taxon>Culicidae</taxon>
        <taxon>Anophelinae</taxon>
        <taxon>Anopheles</taxon>
    </lineage>
</organism>
<reference evidence="1" key="1">
    <citation type="submission" date="2022-08" db="UniProtKB">
        <authorList>
            <consortium name="EnsemblMetazoa"/>
        </authorList>
    </citation>
    <scope>IDENTIFICATION</scope>
    <source>
        <strain evidence="1">EBRO</strain>
    </source>
</reference>
<name>A0A182JJ24_ANOAO</name>
<evidence type="ECO:0000313" key="1">
    <source>
        <dbReference type="EnsemblMetazoa" id="AATE018996-PA.1"/>
    </source>
</evidence>
<dbReference type="VEuPathDB" id="VectorBase:AATE018996"/>
<protein>
    <submittedName>
        <fullName evidence="1">Uncharacterized protein</fullName>
    </submittedName>
</protein>
<sequence length="340" mass="36497">MKKVILLSGMDAQMTTLMEKDAHEPEQFPVGTEIPLDTSTTVPIARQSPRCLGLSQQRTGGEGRWRRRRTVGQVVLLHGERGRRHGRDGRQRRAERTVVLIEPFALHLLELTLAASHQVGLRWLRRARAASERCLLDRARIQRLQQPMAELGKLTAFPHEATVRVAVWLLEEVLAVLLLLLVVLLVLLLLLLLLPLGAPLLLLVFLKGPKFVSRKSVVAAAAGPSWWLVEEVKIRPPGAAVELLPVAASLPWLPGKWARKCLVFAYSPAPFPAPPPVEPCEVGAGPCGACMSRVVSLGATAIAAAVAAAAAAAAAAALPAPYGPPPPPPAVSSPGAPFCW</sequence>
<proteinExistence type="predicted"/>
<dbReference type="AlphaFoldDB" id="A0A182JJ24"/>